<comment type="caution">
    <text evidence="1">The sequence shown here is derived from an EMBL/GenBank/DDBJ whole genome shotgun (WGS) entry which is preliminary data.</text>
</comment>
<reference evidence="1 2" key="1">
    <citation type="submission" date="2021-05" db="EMBL/GenBank/DDBJ databases">
        <title>Genetic and Functional Diversity in Clade A Lucinid endosymbionts from the Bahamas.</title>
        <authorList>
            <person name="Giani N.M."/>
            <person name="Engel A.S."/>
            <person name="Campbell B.J."/>
        </authorList>
    </citation>
    <scope>NUCLEOTIDE SEQUENCE [LARGE SCALE GENOMIC DNA]</scope>
    <source>
        <strain evidence="1">LUC16012Gg_MoonRockCtena</strain>
    </source>
</reference>
<accession>A0A944MC32</accession>
<dbReference type="EMBL" id="JAHHGM010000027">
    <property type="protein sequence ID" value="MBT2991124.1"/>
    <property type="molecule type" value="Genomic_DNA"/>
</dbReference>
<evidence type="ECO:0000313" key="1">
    <source>
        <dbReference type="EMBL" id="MBT2991124.1"/>
    </source>
</evidence>
<dbReference type="AlphaFoldDB" id="A0A944MC32"/>
<protein>
    <submittedName>
        <fullName evidence="1">Uncharacterized protein</fullName>
    </submittedName>
</protein>
<dbReference type="Proteomes" id="UP000770889">
    <property type="component" value="Unassembled WGS sequence"/>
</dbReference>
<sequence length="205" mass="22912">MPRGDDEPFTSPLFREAMARFDHTRRHVILEPGPISPGILTLLQGKRCRLVVADAAAALSELSGKSSERETLLHQMGPLINDNDNEKIDTVLCWDLLNYLSLPLIEVFTARLAALMSPAGMVHAYIHSAHSSMPHYPQRYAVLGEDRVACMNQDPAGRKTPRYSYGDLDKHATGLQVARSMLLRNGIQEYLLRVHRAKTAQGSRR</sequence>
<name>A0A944MC32_9GAMM</name>
<proteinExistence type="predicted"/>
<gene>
    <name evidence="1" type="ORF">KME65_19360</name>
</gene>
<organism evidence="1 2">
    <name type="scientific">Candidatus Thiodiazotropha taylori</name>
    <dbReference type="NCBI Taxonomy" id="2792791"/>
    <lineage>
        <taxon>Bacteria</taxon>
        <taxon>Pseudomonadati</taxon>
        <taxon>Pseudomonadota</taxon>
        <taxon>Gammaproteobacteria</taxon>
        <taxon>Chromatiales</taxon>
        <taxon>Sedimenticolaceae</taxon>
        <taxon>Candidatus Thiodiazotropha</taxon>
    </lineage>
</organism>
<evidence type="ECO:0000313" key="2">
    <source>
        <dbReference type="Proteomes" id="UP000770889"/>
    </source>
</evidence>